<organism evidence="2 3">
    <name type="scientific">Taphrina deformans (strain PYCC 5710 / ATCC 11124 / CBS 356.35 / IMI 108563 / JCM 9778 / NBRC 8474)</name>
    <name type="common">Peach leaf curl fungus</name>
    <name type="synonym">Lalaria deformans</name>
    <dbReference type="NCBI Taxonomy" id="1097556"/>
    <lineage>
        <taxon>Eukaryota</taxon>
        <taxon>Fungi</taxon>
        <taxon>Dikarya</taxon>
        <taxon>Ascomycota</taxon>
        <taxon>Taphrinomycotina</taxon>
        <taxon>Taphrinomycetes</taxon>
        <taxon>Taphrinales</taxon>
        <taxon>Taphrinaceae</taxon>
        <taxon>Taphrina</taxon>
    </lineage>
</organism>
<dbReference type="OrthoDB" id="5403157at2759"/>
<evidence type="ECO:0000256" key="1">
    <source>
        <dbReference type="SAM" id="MobiDB-lite"/>
    </source>
</evidence>
<feature type="region of interest" description="Disordered" evidence="1">
    <location>
        <begin position="1"/>
        <end position="32"/>
    </location>
</feature>
<evidence type="ECO:0000313" key="2">
    <source>
        <dbReference type="EMBL" id="CCG82972.1"/>
    </source>
</evidence>
<comment type="caution">
    <text evidence="2">The sequence shown here is derived from an EMBL/GenBank/DDBJ whole genome shotgun (WGS) entry which is preliminary data.</text>
</comment>
<proteinExistence type="predicted"/>
<protein>
    <submittedName>
        <fullName evidence="2">Uncharacterized protein</fullName>
    </submittedName>
</protein>
<name>R4XHT1_TAPDE</name>
<accession>R4XHT1</accession>
<dbReference type="EMBL" id="CAHR02000116">
    <property type="protein sequence ID" value="CCG82972.1"/>
    <property type="molecule type" value="Genomic_DNA"/>
</dbReference>
<gene>
    <name evidence="2" type="ORF">TAPDE_003108</name>
</gene>
<feature type="compositionally biased region" description="Polar residues" evidence="1">
    <location>
        <begin position="23"/>
        <end position="32"/>
    </location>
</feature>
<evidence type="ECO:0000313" key="3">
    <source>
        <dbReference type="Proteomes" id="UP000013776"/>
    </source>
</evidence>
<sequence>MSTAAASKSPNRLSSGFLPPPGTNQTPRSMRKGITTQLVYVPLSPRLQALASPGPCTPFSLEEVSGDDYVTPQRDGLVQDKLDAAFTRHRGGPGERKTYSSVLATQR</sequence>
<dbReference type="AlphaFoldDB" id="R4XHT1"/>
<feature type="compositionally biased region" description="Polar residues" evidence="1">
    <location>
        <begin position="1"/>
        <end position="14"/>
    </location>
</feature>
<reference evidence="2 3" key="1">
    <citation type="journal article" date="2013" name="MBio">
        <title>Genome sequencing of the plant pathogen Taphrina deformans, the causal agent of peach leaf curl.</title>
        <authorList>
            <person name="Cisse O.H."/>
            <person name="Almeida J.M.G.C.F."/>
            <person name="Fonseca A."/>
            <person name="Kumar A.A."/>
            <person name="Salojaervi J."/>
            <person name="Overmyer K."/>
            <person name="Hauser P.M."/>
            <person name="Pagni M."/>
        </authorList>
    </citation>
    <scope>NUCLEOTIDE SEQUENCE [LARGE SCALE GENOMIC DNA]</scope>
    <source>
        <strain evidence="3">PYCC 5710 / ATCC 11124 / CBS 356.35 / IMI 108563 / JCM 9778 / NBRC 8474</strain>
    </source>
</reference>
<keyword evidence="3" id="KW-1185">Reference proteome</keyword>
<dbReference type="Proteomes" id="UP000013776">
    <property type="component" value="Unassembled WGS sequence"/>
</dbReference>
<feature type="region of interest" description="Disordered" evidence="1">
    <location>
        <begin position="87"/>
        <end position="107"/>
    </location>
</feature>
<dbReference type="VEuPathDB" id="FungiDB:TAPDE_003108"/>